<sequence length="531" mass="60413">MISFTEFIDEKYGNDFKSIQNEQLNTSHINELLHQYKEVVLTNIIQQFGLGPIFDIYKRGGNITTLHNAENYVFASSEDEQRFMKNYSQDLRKELYEKDFKKNRKKAFQNNQVIIDDYTGKPLNMDGRTHRDHIVSASEIQQNNAARLYISDQARGEMATNEKNLAWTDGSLNQSKGENDLVKWMNKDNNKDSSKTNVDYYNIDKDKANEKHKKAKQYIDGEIKKAKTEYYIKNVTNTGVAQGLAMGQKQAIGLVIYEFQDALMIEMKAYFKKYKTFQSIGDKINGFEHACKNIKKHMISKTKKILVSFADGFISGFIGNLITIFINTFATTAKNVARILNEGIHSLIKAVRILIKPPKAISKKEALLEASKIISASVITTIGVILTEAFVTYLKTTPFAPFAHLIGGSIGGILTGIVSATVVYGLDHYAEILGKLKGMMNQLGYDLKISAVEIKNNYYSSIQTLDNECQEVINKIYIEYEELHLMTRNAYNTNLVETEFIQNSINLAEKLNIKEEKILITKQDVLNFFNN</sequence>
<protein>
    <recommendedName>
        <fullName evidence="4">Cation diffusion facilitator family transporter</fullName>
    </recommendedName>
</protein>
<keyword evidence="1" id="KW-0812">Transmembrane</keyword>
<evidence type="ECO:0000313" key="3">
    <source>
        <dbReference type="Proteomes" id="UP000196594"/>
    </source>
</evidence>
<dbReference type="Proteomes" id="UP000196594">
    <property type="component" value="Unassembled WGS sequence"/>
</dbReference>
<comment type="caution">
    <text evidence="2">The sequence shown here is derived from an EMBL/GenBank/DDBJ whole genome shotgun (WGS) entry which is preliminary data.</text>
</comment>
<evidence type="ECO:0000313" key="2">
    <source>
        <dbReference type="EMBL" id="OUZ38664.1"/>
    </source>
</evidence>
<feature type="transmembrane region" description="Helical" evidence="1">
    <location>
        <begin position="305"/>
        <end position="330"/>
    </location>
</feature>
<feature type="transmembrane region" description="Helical" evidence="1">
    <location>
        <begin position="405"/>
        <end position="426"/>
    </location>
</feature>
<name>A0ABX3ZG58_9BACL</name>
<keyword evidence="3" id="KW-1185">Reference proteome</keyword>
<feature type="transmembrane region" description="Helical" evidence="1">
    <location>
        <begin position="373"/>
        <end position="393"/>
    </location>
</feature>
<evidence type="ECO:0008006" key="4">
    <source>
        <dbReference type="Google" id="ProtNLM"/>
    </source>
</evidence>
<gene>
    <name evidence="2" type="ORF">CBM15_11145</name>
</gene>
<accession>A0ABX3ZG58</accession>
<dbReference type="RefSeq" id="WP_087617568.1">
    <property type="nucleotide sequence ID" value="NZ_JAFBEY010000005.1"/>
</dbReference>
<keyword evidence="1" id="KW-1133">Transmembrane helix</keyword>
<reference evidence="2 3" key="1">
    <citation type="journal article" date="2017" name="Int. J. Syst. Evol. Microbiol.">
        <title>Solibacillus kalamii sp. nov., isolated from a high-efficiency particulate arrestance filter system used in the International Space Station.</title>
        <authorList>
            <person name="Checinska Sielaff A."/>
            <person name="Kumar R.M."/>
            <person name="Pal D."/>
            <person name="Mayilraj S."/>
            <person name="Venkateswaran K."/>
        </authorList>
    </citation>
    <scope>NUCLEOTIDE SEQUENCE [LARGE SCALE GENOMIC DNA]</scope>
    <source>
        <strain evidence="2 3">ISSFR-015</strain>
    </source>
</reference>
<keyword evidence="1" id="KW-0472">Membrane</keyword>
<proteinExistence type="predicted"/>
<organism evidence="2 3">
    <name type="scientific">Solibacillus kalamii</name>
    <dbReference type="NCBI Taxonomy" id="1748298"/>
    <lineage>
        <taxon>Bacteria</taxon>
        <taxon>Bacillati</taxon>
        <taxon>Bacillota</taxon>
        <taxon>Bacilli</taxon>
        <taxon>Bacillales</taxon>
        <taxon>Caryophanaceae</taxon>
        <taxon>Solibacillus</taxon>
    </lineage>
</organism>
<evidence type="ECO:0000256" key="1">
    <source>
        <dbReference type="SAM" id="Phobius"/>
    </source>
</evidence>
<dbReference type="EMBL" id="NHNT01000007">
    <property type="protein sequence ID" value="OUZ38664.1"/>
    <property type="molecule type" value="Genomic_DNA"/>
</dbReference>